<proteinExistence type="predicted"/>
<feature type="transmembrane region" description="Helical" evidence="1">
    <location>
        <begin position="31"/>
        <end position="52"/>
    </location>
</feature>
<feature type="transmembrane region" description="Helical" evidence="1">
    <location>
        <begin position="85"/>
        <end position="105"/>
    </location>
</feature>
<keyword evidence="1" id="KW-0472">Membrane</keyword>
<feature type="transmembrane region" description="Helical" evidence="1">
    <location>
        <begin position="199"/>
        <end position="222"/>
    </location>
</feature>
<feature type="transmembrane region" description="Helical" evidence="1">
    <location>
        <begin position="270"/>
        <end position="292"/>
    </location>
</feature>
<reference evidence="2" key="1">
    <citation type="submission" date="2020-05" db="EMBL/GenBank/DDBJ databases">
        <authorList>
            <person name="Chiriac C."/>
            <person name="Salcher M."/>
            <person name="Ghai R."/>
            <person name="Kavagutti S V."/>
        </authorList>
    </citation>
    <scope>NUCLEOTIDE SEQUENCE</scope>
</reference>
<gene>
    <name evidence="2" type="ORF">UFOPK1493_01102</name>
</gene>
<sequence>MRSRTVFLGYAVILGLGLVLAEFVGVDPGWMAIALWSWLIVVIVAGASGPYTDEMLDRWSLRYDVAMDHPRREWIRARLCRARRARWAAVGLGMGVAWTPTFVGMVAPEHSGFTAVVFLGWNTPLIALIAAALGTLISELVVVQRPRGARLAALERRKWGHYVGDHWRSLLTGSSGVAVLAAAAVLSDRSRHPSTDGRVAAVAAAWTVVALVLALVGMRAIVDRPLLAVAGMDRQLDEALRADGAHHLVGAAVAMSLFGSSVALNEVLPGGLPGLLVFVFGPWFGVACWWFLARQETWNVERVRWRRA</sequence>
<keyword evidence="1" id="KW-0812">Transmembrane</keyword>
<organism evidence="2">
    <name type="scientific">freshwater metagenome</name>
    <dbReference type="NCBI Taxonomy" id="449393"/>
    <lineage>
        <taxon>unclassified sequences</taxon>
        <taxon>metagenomes</taxon>
        <taxon>ecological metagenomes</taxon>
    </lineage>
</organism>
<dbReference type="AlphaFoldDB" id="A0A6J6CJ80"/>
<keyword evidence="1" id="KW-1133">Transmembrane helix</keyword>
<feature type="transmembrane region" description="Helical" evidence="1">
    <location>
        <begin position="125"/>
        <end position="146"/>
    </location>
</feature>
<protein>
    <submittedName>
        <fullName evidence="2">Unannotated protein</fullName>
    </submittedName>
</protein>
<evidence type="ECO:0000256" key="1">
    <source>
        <dbReference type="SAM" id="Phobius"/>
    </source>
</evidence>
<accession>A0A6J6CJ80</accession>
<dbReference type="EMBL" id="CAEZSR010000029">
    <property type="protein sequence ID" value="CAB4551552.1"/>
    <property type="molecule type" value="Genomic_DNA"/>
</dbReference>
<evidence type="ECO:0000313" key="2">
    <source>
        <dbReference type="EMBL" id="CAB4551552.1"/>
    </source>
</evidence>
<name>A0A6J6CJ80_9ZZZZ</name>